<evidence type="ECO:0000256" key="12">
    <source>
        <dbReference type="PIRSR" id="PIRSR603542-1"/>
    </source>
</evidence>
<evidence type="ECO:0000256" key="9">
    <source>
        <dbReference type="ARBA" id="ARBA00031996"/>
    </source>
</evidence>
<name>A0A6S6ZFI1_9BURK</name>
<feature type="binding site" evidence="13">
    <location>
        <position position="118"/>
    </location>
    <ligand>
        <name>Mg(2+)</name>
        <dbReference type="ChEBI" id="CHEBI:18420"/>
    </ligand>
</feature>
<keyword evidence="7" id="KW-0259">Enterobactin biosynthesis</keyword>
<dbReference type="Gene3D" id="3.90.470.20">
    <property type="entry name" value="4'-phosphopantetheinyl transferase domain"/>
    <property type="match status" value="1"/>
</dbReference>
<feature type="binding site" evidence="12">
    <location>
        <position position="59"/>
    </location>
    <ligand>
        <name>CoA</name>
        <dbReference type="ChEBI" id="CHEBI:57287"/>
    </ligand>
</feature>
<feature type="binding site" evidence="12">
    <location>
        <position position="51"/>
    </location>
    <ligand>
        <name>CoA</name>
        <dbReference type="ChEBI" id="CHEBI:57287"/>
    </ligand>
</feature>
<dbReference type="GO" id="GO:0009239">
    <property type="term" value="P:enterobactin biosynthetic process"/>
    <property type="evidence" value="ECO:0007669"/>
    <property type="project" value="UniProtKB-UniPathway"/>
</dbReference>
<evidence type="ECO:0000256" key="6">
    <source>
        <dbReference type="ARBA" id="ARBA00022679"/>
    </source>
</evidence>
<dbReference type="GO" id="GO:0000287">
    <property type="term" value="F:magnesium ion binding"/>
    <property type="evidence" value="ECO:0007669"/>
    <property type="project" value="InterPro"/>
</dbReference>
<feature type="binding site" evidence="12">
    <location>
        <position position="118"/>
    </location>
    <ligand>
        <name>CoA</name>
        <dbReference type="ChEBI" id="CHEBI:57287"/>
    </ligand>
</feature>
<dbReference type="InterPro" id="IPR037143">
    <property type="entry name" value="4-PPantetheinyl_Trfase_dom_sf"/>
</dbReference>
<dbReference type="GO" id="GO:0009366">
    <property type="term" value="C:enterobactin synthetase complex"/>
    <property type="evidence" value="ECO:0007669"/>
    <property type="project" value="InterPro"/>
</dbReference>
<accession>A0A6S6ZFI1</accession>
<reference evidence="16 17" key="1">
    <citation type="submission" date="2020-04" db="EMBL/GenBank/DDBJ databases">
        <authorList>
            <person name="De Canck E."/>
        </authorList>
    </citation>
    <scope>NUCLEOTIDE SEQUENCE [LARGE SCALE GENOMIC DNA]</scope>
    <source>
        <strain evidence="16 17">LMG 3441</strain>
    </source>
</reference>
<comment type="cofactor">
    <cofactor evidence="13">
        <name>Mg(2+)</name>
        <dbReference type="ChEBI" id="CHEBI:18420"/>
    </cofactor>
</comment>
<gene>
    <name evidence="16" type="ORF">LMG3441_01416</name>
</gene>
<feature type="binding site" evidence="12">
    <location>
        <begin position="96"/>
        <end position="97"/>
    </location>
    <ligand>
        <name>CoA</name>
        <dbReference type="ChEBI" id="CHEBI:57287"/>
    </ligand>
</feature>
<proteinExistence type="inferred from homology"/>
<evidence type="ECO:0000259" key="15">
    <source>
        <dbReference type="Pfam" id="PF17837"/>
    </source>
</evidence>
<comment type="similarity">
    <text evidence="3">Belongs to the P-Pant transferase superfamily. EntD family.</text>
</comment>
<evidence type="ECO:0000256" key="10">
    <source>
        <dbReference type="ARBA" id="ARBA00049176"/>
    </source>
</evidence>
<keyword evidence="6" id="KW-0808">Transferase</keyword>
<dbReference type="AlphaFoldDB" id="A0A6S6ZFI1"/>
<organism evidence="16 17">
    <name type="scientific">Achromobacter kerstersii</name>
    <dbReference type="NCBI Taxonomy" id="1353890"/>
    <lineage>
        <taxon>Bacteria</taxon>
        <taxon>Pseudomonadati</taxon>
        <taxon>Pseudomonadota</taxon>
        <taxon>Betaproteobacteria</taxon>
        <taxon>Burkholderiales</taxon>
        <taxon>Alcaligenaceae</taxon>
        <taxon>Achromobacter</taxon>
    </lineage>
</organism>
<dbReference type="InterPro" id="IPR008278">
    <property type="entry name" value="4-PPantetheinyl_Trfase_dom"/>
</dbReference>
<evidence type="ECO:0000256" key="13">
    <source>
        <dbReference type="PIRSR" id="PIRSR603542-2"/>
    </source>
</evidence>
<feature type="domain" description="4'-phosphopantetheinyl transferase" evidence="14">
    <location>
        <begin position="115"/>
        <end position="224"/>
    </location>
</feature>
<comment type="function">
    <text evidence="1">Involved in the biosynthesis of the siderophore enterobactin (enterochelin), which is a macrocyclic trimeric lactone of N-(2,3-dihydroxybenzoyl)-serine. The serine trilactone serves as a scaffolding for the three catechol functionalities that provide hexadentate coordination for the tightly ligated iron(2+) atoms. Plays an essential role in the assembly of the enterobactin by catalyzing the transfer of the 4'-phosphopantetheine (Ppant) moiety from coenzyme A to the apo-domains of both EntB (ArCP domain) and EntF (PCP domain) to yield their holo-forms which make them competent for the activation of 2,3-dihydroxybenzoate (DHB) and L-serine, respectively.</text>
</comment>
<dbReference type="PRINTS" id="PR01399">
    <property type="entry name" value="ENTSNTHTASED"/>
</dbReference>
<feature type="binding site" evidence="12">
    <location>
        <position position="162"/>
    </location>
    <ligand>
        <name>CoA</name>
        <dbReference type="ChEBI" id="CHEBI:57287"/>
    </ligand>
</feature>
<dbReference type="Pfam" id="PF01648">
    <property type="entry name" value="ACPS"/>
    <property type="match status" value="1"/>
</dbReference>
<evidence type="ECO:0000256" key="7">
    <source>
        <dbReference type="ARBA" id="ARBA00023191"/>
    </source>
</evidence>
<dbReference type="Proteomes" id="UP000494269">
    <property type="component" value="Unassembled WGS sequence"/>
</dbReference>
<dbReference type="InterPro" id="IPR003542">
    <property type="entry name" value="Enbac_synth_compD-like"/>
</dbReference>
<dbReference type="PANTHER" id="PTHR38096:SF1">
    <property type="entry name" value="ENTEROBACTIN SYNTHASE COMPONENT D"/>
    <property type="match status" value="1"/>
</dbReference>
<dbReference type="UniPathway" id="UPA00017"/>
<feature type="binding site" evidence="13">
    <location>
        <position position="119"/>
    </location>
    <ligand>
        <name>Mg(2+)</name>
        <dbReference type="ChEBI" id="CHEBI:18420"/>
    </ligand>
</feature>
<dbReference type="EMBL" id="CADIJQ010000001">
    <property type="protein sequence ID" value="CAB3677666.1"/>
    <property type="molecule type" value="Genomic_DNA"/>
</dbReference>
<evidence type="ECO:0000256" key="11">
    <source>
        <dbReference type="ARBA" id="ARBA00049191"/>
    </source>
</evidence>
<dbReference type="GO" id="GO:0005886">
    <property type="term" value="C:plasma membrane"/>
    <property type="evidence" value="ECO:0007669"/>
    <property type="project" value="TreeGrafter"/>
</dbReference>
<dbReference type="RefSeq" id="WP_175169228.1">
    <property type="nucleotide sequence ID" value="NZ_CADIJQ010000001.1"/>
</dbReference>
<evidence type="ECO:0000256" key="3">
    <source>
        <dbReference type="ARBA" id="ARBA00008342"/>
    </source>
</evidence>
<keyword evidence="13" id="KW-0479">Metal-binding</keyword>
<dbReference type="InterPro" id="IPR041354">
    <property type="entry name" value="4PPT_N"/>
</dbReference>
<evidence type="ECO:0000259" key="14">
    <source>
        <dbReference type="Pfam" id="PF01648"/>
    </source>
</evidence>
<keyword evidence="17" id="KW-1185">Reference proteome</keyword>
<dbReference type="Pfam" id="PF17837">
    <property type="entry name" value="4PPT_N"/>
    <property type="match status" value="1"/>
</dbReference>
<evidence type="ECO:0000256" key="1">
    <source>
        <dbReference type="ARBA" id="ARBA00003937"/>
    </source>
</evidence>
<protein>
    <recommendedName>
        <fullName evidence="5">Enterobactin synthase component D</fullName>
    </recommendedName>
    <alternativeName>
        <fullName evidence="8">4'-phosphopantetheinyl transferase EntD</fullName>
    </alternativeName>
    <alternativeName>
        <fullName evidence="9">Enterochelin synthase D</fullName>
    </alternativeName>
</protein>
<feature type="binding site" evidence="12">
    <location>
        <position position="166"/>
    </location>
    <ligand>
        <name>CoA</name>
        <dbReference type="ChEBI" id="CHEBI:57287"/>
    </ligand>
</feature>
<dbReference type="SUPFAM" id="SSF56214">
    <property type="entry name" value="4'-phosphopantetheinyl transferase"/>
    <property type="match status" value="1"/>
</dbReference>
<comment type="catalytic activity">
    <reaction evidence="10">
        <text>apo-[aryl-carrier protein] + CoA = holo-[aryl-carrier protein] + adenosine 3',5'-bisphosphate + H(+)</text>
        <dbReference type="Rhea" id="RHEA:48404"/>
        <dbReference type="Rhea" id="RHEA-COMP:15903"/>
        <dbReference type="Rhea" id="RHEA-COMP:17557"/>
        <dbReference type="ChEBI" id="CHEBI:15378"/>
        <dbReference type="ChEBI" id="CHEBI:29999"/>
        <dbReference type="ChEBI" id="CHEBI:57287"/>
        <dbReference type="ChEBI" id="CHEBI:58343"/>
        <dbReference type="ChEBI" id="CHEBI:64479"/>
    </reaction>
</comment>
<comment type="pathway">
    <text evidence="2">Siderophore biosynthesis; enterobactin biosynthesis.</text>
</comment>
<evidence type="ECO:0000256" key="8">
    <source>
        <dbReference type="ARBA" id="ARBA00029894"/>
    </source>
</evidence>
<comment type="catalytic activity">
    <reaction evidence="11">
        <text>apo-[peptidyl-carrier protein] + CoA = holo-[peptidyl-carrier protein] + adenosine 3',5'-bisphosphate + H(+)</text>
        <dbReference type="Rhea" id="RHEA:46228"/>
        <dbReference type="Rhea" id="RHEA-COMP:11479"/>
        <dbReference type="Rhea" id="RHEA-COMP:11480"/>
        <dbReference type="ChEBI" id="CHEBI:15378"/>
        <dbReference type="ChEBI" id="CHEBI:29999"/>
        <dbReference type="ChEBI" id="CHEBI:57287"/>
        <dbReference type="ChEBI" id="CHEBI:58343"/>
        <dbReference type="ChEBI" id="CHEBI:64479"/>
    </reaction>
</comment>
<keyword evidence="13" id="KW-0460">Magnesium</keyword>
<evidence type="ECO:0000256" key="4">
    <source>
        <dbReference type="ARBA" id="ARBA00011503"/>
    </source>
</evidence>
<dbReference type="PANTHER" id="PTHR38096">
    <property type="entry name" value="ENTEROBACTIN SYNTHASE COMPONENT D"/>
    <property type="match status" value="1"/>
</dbReference>
<sequence>MPQDMRLALDAPDWISMALMPIAQAQASDIARTDADARRLEADMQPMGAKRRGEFLAGRVCAARALEAAGAGRIGYVPRGEDKLPVWPAGWHGSISHSTAWAAAAVAASRHCVALGFDIQERVSPRVMTEVMPLIANTAELARASPYFERRSALTLLFSAKESLYKALHPLVRTFQDFDGAELTSITPTRLQLTLTRSWGPGGWEAGTAVWMHYTWQDDLVATLCWLTGNRTV</sequence>
<evidence type="ECO:0000313" key="16">
    <source>
        <dbReference type="EMBL" id="CAB3677666.1"/>
    </source>
</evidence>
<feature type="domain" description="4'-phosphopantetheinyl transferase N-terminal" evidence="15">
    <location>
        <begin position="45"/>
        <end position="107"/>
    </location>
</feature>
<evidence type="ECO:0000256" key="2">
    <source>
        <dbReference type="ARBA" id="ARBA00004993"/>
    </source>
</evidence>
<evidence type="ECO:0000313" key="17">
    <source>
        <dbReference type="Proteomes" id="UP000494269"/>
    </source>
</evidence>
<comment type="subunit">
    <text evidence="4">EntB, EntD, EntE, and EntF form a multienzyme complex called enterobactin synthase.</text>
</comment>
<evidence type="ECO:0000256" key="5">
    <source>
        <dbReference type="ARBA" id="ARBA00019087"/>
    </source>
</evidence>
<dbReference type="GO" id="GO:0008897">
    <property type="term" value="F:holo-[acyl-carrier-protein] synthase activity"/>
    <property type="evidence" value="ECO:0007669"/>
    <property type="project" value="InterPro"/>
</dbReference>